<dbReference type="EMBL" id="JAHGAV010000277">
    <property type="protein sequence ID" value="KAG6927146.1"/>
    <property type="molecule type" value="Genomic_DNA"/>
</dbReference>
<feature type="non-terminal residue" evidence="2">
    <location>
        <position position="1"/>
    </location>
</feature>
<proteinExistence type="predicted"/>
<dbReference type="SUPFAM" id="SSF56112">
    <property type="entry name" value="Protein kinase-like (PK-like)"/>
    <property type="match status" value="1"/>
</dbReference>
<comment type="caution">
    <text evidence="2">The sequence shown here is derived from an EMBL/GenBank/DDBJ whole genome shotgun (WGS) entry which is preliminary data.</text>
</comment>
<dbReference type="InterPro" id="IPR001245">
    <property type="entry name" value="Ser-Thr/Tyr_kinase_cat_dom"/>
</dbReference>
<dbReference type="InterPro" id="IPR011009">
    <property type="entry name" value="Kinase-like_dom_sf"/>
</dbReference>
<name>A0A8T1SDS8_CHESE</name>
<dbReference type="Gene3D" id="3.30.200.20">
    <property type="entry name" value="Phosphorylase Kinase, domain 1"/>
    <property type="match status" value="1"/>
</dbReference>
<dbReference type="PANTHER" id="PTHR44329:SF17">
    <property type="entry name" value="MITOGEN-ACTIVATED PROTEIN KINASE KINASE KINASE 12"/>
    <property type="match status" value="1"/>
</dbReference>
<protein>
    <submittedName>
        <fullName evidence="2">Mitogen activated protein kinase kinase kinase 12</fullName>
    </submittedName>
</protein>
<keyword evidence="2" id="KW-0808">Transferase</keyword>
<evidence type="ECO:0000259" key="1">
    <source>
        <dbReference type="PROSITE" id="PS50011"/>
    </source>
</evidence>
<reference evidence="2 3" key="1">
    <citation type="journal article" date="2020" name="G3 (Bethesda)">
        <title>Draft Genome of the Common Snapping Turtle, Chelydra serpentina, a Model for Phenotypic Plasticity in Reptiles.</title>
        <authorList>
            <person name="Das D."/>
            <person name="Singh S.K."/>
            <person name="Bierstedt J."/>
            <person name="Erickson A."/>
            <person name="Galli G.L.J."/>
            <person name="Crossley D.A. 2nd"/>
            <person name="Rhen T."/>
        </authorList>
    </citation>
    <scope>NUCLEOTIDE SEQUENCE [LARGE SCALE GENOMIC DNA]</scope>
    <source>
        <strain evidence="2">KW</strain>
    </source>
</reference>
<dbReference type="Gene3D" id="1.10.510.10">
    <property type="entry name" value="Transferase(Phosphotransferase) domain 1"/>
    <property type="match status" value="1"/>
</dbReference>
<sequence>MACLHDTRTPSPSFASFTTILTESSLRKLDPDASDCTPEQELTPTQCVLRDVLPIDGGGHSPSPSEEPRHQFANSVLQLHENEAGGGGAGAGAGNPEVRHARYRADQVRLHCQTGSGFLEGLFGCLKPVWTMIGKAYSTEHKHQQEDTWEVPFEEILDLQWVGSGAQGAVFLGRFHGEEVAVKKVRDLKETDIKHLRKLKHPNIITFKGVCTQAPCYCIIMEFCAQGQLYEVLRAGRKVTPSLLVDWSMGIAGGMNYLHLHKIIHR</sequence>
<dbReference type="GO" id="GO:0005737">
    <property type="term" value="C:cytoplasm"/>
    <property type="evidence" value="ECO:0007669"/>
    <property type="project" value="TreeGrafter"/>
</dbReference>
<dbReference type="InterPro" id="IPR020635">
    <property type="entry name" value="Tyr_kinase_cat_dom"/>
</dbReference>
<accession>A0A8T1SDS8</accession>
<dbReference type="PROSITE" id="PS50011">
    <property type="entry name" value="PROTEIN_KINASE_DOM"/>
    <property type="match status" value="1"/>
</dbReference>
<dbReference type="InterPro" id="IPR051681">
    <property type="entry name" value="Ser/Thr_Kinases-Pseudokinases"/>
</dbReference>
<dbReference type="FunFam" id="3.30.200.20:FF:000095">
    <property type="entry name" value="Mitogen-activated protein kinase kinase kinase 12"/>
    <property type="match status" value="1"/>
</dbReference>
<organism evidence="2 3">
    <name type="scientific">Chelydra serpentina</name>
    <name type="common">Snapping turtle</name>
    <name type="synonym">Testudo serpentina</name>
    <dbReference type="NCBI Taxonomy" id="8475"/>
    <lineage>
        <taxon>Eukaryota</taxon>
        <taxon>Metazoa</taxon>
        <taxon>Chordata</taxon>
        <taxon>Craniata</taxon>
        <taxon>Vertebrata</taxon>
        <taxon>Euteleostomi</taxon>
        <taxon>Archelosauria</taxon>
        <taxon>Testudinata</taxon>
        <taxon>Testudines</taxon>
        <taxon>Cryptodira</taxon>
        <taxon>Durocryptodira</taxon>
        <taxon>Americhelydia</taxon>
        <taxon>Chelydroidea</taxon>
        <taxon>Chelydridae</taxon>
        <taxon>Chelydra</taxon>
    </lineage>
</organism>
<dbReference type="GO" id="GO:0004713">
    <property type="term" value="F:protein tyrosine kinase activity"/>
    <property type="evidence" value="ECO:0007669"/>
    <property type="project" value="InterPro"/>
</dbReference>
<dbReference type="SMART" id="SM00219">
    <property type="entry name" value="TyrKc"/>
    <property type="match status" value="1"/>
</dbReference>
<dbReference type="GO" id="GO:0004674">
    <property type="term" value="F:protein serine/threonine kinase activity"/>
    <property type="evidence" value="ECO:0007669"/>
    <property type="project" value="TreeGrafter"/>
</dbReference>
<evidence type="ECO:0000313" key="2">
    <source>
        <dbReference type="EMBL" id="KAG6927146.1"/>
    </source>
</evidence>
<keyword evidence="3" id="KW-1185">Reference proteome</keyword>
<dbReference type="GO" id="GO:0005524">
    <property type="term" value="F:ATP binding"/>
    <property type="evidence" value="ECO:0007669"/>
    <property type="project" value="InterPro"/>
</dbReference>
<dbReference type="AlphaFoldDB" id="A0A8T1SDS8"/>
<evidence type="ECO:0000313" key="3">
    <source>
        <dbReference type="Proteomes" id="UP000765507"/>
    </source>
</evidence>
<dbReference type="Proteomes" id="UP000765507">
    <property type="component" value="Unassembled WGS sequence"/>
</dbReference>
<feature type="domain" description="Protein kinase" evidence="1">
    <location>
        <begin position="156"/>
        <end position="266"/>
    </location>
</feature>
<gene>
    <name evidence="2" type="primary">MAP3K12</name>
    <name evidence="2" type="ORF">G0U57_010403</name>
</gene>
<dbReference type="PANTHER" id="PTHR44329">
    <property type="entry name" value="SERINE/THREONINE-PROTEIN KINASE TNNI3K-RELATED"/>
    <property type="match status" value="1"/>
</dbReference>
<dbReference type="InterPro" id="IPR000719">
    <property type="entry name" value="Prot_kinase_dom"/>
</dbReference>
<dbReference type="OrthoDB" id="339325at2759"/>
<keyword evidence="2" id="KW-0418">Kinase</keyword>
<dbReference type="Pfam" id="PF07714">
    <property type="entry name" value="PK_Tyr_Ser-Thr"/>
    <property type="match status" value="1"/>
</dbReference>